<keyword evidence="6" id="KW-0249">Electron transport</keyword>
<dbReference type="Gene3D" id="1.10.760.10">
    <property type="entry name" value="Cytochrome c-like domain"/>
    <property type="match status" value="1"/>
</dbReference>
<evidence type="ECO:0000256" key="3">
    <source>
        <dbReference type="ARBA" id="ARBA00022531"/>
    </source>
</evidence>
<protein>
    <submittedName>
        <fullName evidence="11">Cytochrome c family protein</fullName>
    </submittedName>
</protein>
<comment type="caution">
    <text evidence="11">The sequence shown here is derived from an EMBL/GenBank/DDBJ whole genome shotgun (WGS) entry which is preliminary data.</text>
</comment>
<dbReference type="GO" id="GO:0020037">
    <property type="term" value="F:heme binding"/>
    <property type="evidence" value="ECO:0007669"/>
    <property type="project" value="InterPro"/>
</dbReference>
<evidence type="ECO:0000256" key="6">
    <source>
        <dbReference type="ARBA" id="ARBA00022982"/>
    </source>
</evidence>
<evidence type="ECO:0000256" key="5">
    <source>
        <dbReference type="ARBA" id="ARBA00022723"/>
    </source>
</evidence>
<dbReference type="SUPFAM" id="SSF46626">
    <property type="entry name" value="Cytochrome c"/>
    <property type="match status" value="1"/>
</dbReference>
<comment type="function">
    <text evidence="1">Cytochrome c2 is found mainly in purple, non-sulfur, photosynthetic bacteria where it functions as the electron donor to the oxidized bacteriochlorophyll in the photophosphorylation pathway. However, it may also have a role in the respiratory chain and is found in some non-photosynthetic bacteria.</text>
</comment>
<dbReference type="EMBL" id="QPMH01000003">
    <property type="protein sequence ID" value="RDD63196.1"/>
    <property type="molecule type" value="Genomic_DNA"/>
</dbReference>
<evidence type="ECO:0000256" key="7">
    <source>
        <dbReference type="ARBA" id="ARBA00023004"/>
    </source>
</evidence>
<keyword evidence="9" id="KW-0732">Signal</keyword>
<dbReference type="PANTHER" id="PTHR11961">
    <property type="entry name" value="CYTOCHROME C"/>
    <property type="match status" value="1"/>
</dbReference>
<feature type="chain" id="PRO_5016719813" evidence="9">
    <location>
        <begin position="22"/>
        <end position="127"/>
    </location>
</feature>
<keyword evidence="3" id="KW-0602">Photosynthesis</keyword>
<feature type="domain" description="Cytochrome c" evidence="10">
    <location>
        <begin position="22"/>
        <end position="126"/>
    </location>
</feature>
<reference evidence="11 12" key="1">
    <citation type="submission" date="2018-07" db="EMBL/GenBank/DDBJ databases">
        <title>Venubactetium sediminum gen. nov., sp. nov., isolated from a marine solar saltern.</title>
        <authorList>
            <person name="Wang S."/>
        </authorList>
    </citation>
    <scope>NUCLEOTIDE SEQUENCE [LARGE SCALE GENOMIC DNA]</scope>
    <source>
        <strain evidence="11 12">WD2A32</strain>
    </source>
</reference>
<dbReference type="PROSITE" id="PS51007">
    <property type="entry name" value="CYTC"/>
    <property type="match status" value="1"/>
</dbReference>
<dbReference type="AlphaFoldDB" id="A0A369TJW1"/>
<evidence type="ECO:0000256" key="4">
    <source>
        <dbReference type="ARBA" id="ARBA00022617"/>
    </source>
</evidence>
<evidence type="ECO:0000256" key="8">
    <source>
        <dbReference type="PROSITE-ProRule" id="PRU00433"/>
    </source>
</evidence>
<sequence>MKRLLGLALAGLLLGGGAVQTADLIDGFDAGARAYEQCWACHSLKPDESRVGPSLHGVFGRKAGTLESFNRYSEPMKQSGVVWSEETLAAYITNPRKFIPGTRMTYPGLKDPEVRDALIDYLKRQAR</sequence>
<evidence type="ECO:0000256" key="2">
    <source>
        <dbReference type="ARBA" id="ARBA00022448"/>
    </source>
</evidence>
<evidence type="ECO:0000313" key="12">
    <source>
        <dbReference type="Proteomes" id="UP000253941"/>
    </source>
</evidence>
<evidence type="ECO:0000256" key="9">
    <source>
        <dbReference type="SAM" id="SignalP"/>
    </source>
</evidence>
<dbReference type="Pfam" id="PF00034">
    <property type="entry name" value="Cytochrom_C"/>
    <property type="match status" value="1"/>
</dbReference>
<dbReference type="GO" id="GO:0046872">
    <property type="term" value="F:metal ion binding"/>
    <property type="evidence" value="ECO:0007669"/>
    <property type="project" value="UniProtKB-KW"/>
</dbReference>
<evidence type="ECO:0000259" key="10">
    <source>
        <dbReference type="PROSITE" id="PS51007"/>
    </source>
</evidence>
<dbReference type="GO" id="GO:0009055">
    <property type="term" value="F:electron transfer activity"/>
    <property type="evidence" value="ECO:0007669"/>
    <property type="project" value="InterPro"/>
</dbReference>
<keyword evidence="5 8" id="KW-0479">Metal-binding</keyword>
<proteinExistence type="predicted"/>
<keyword evidence="7 8" id="KW-0408">Iron</keyword>
<dbReference type="InterPro" id="IPR009056">
    <property type="entry name" value="Cyt_c-like_dom"/>
</dbReference>
<dbReference type="PRINTS" id="PR00604">
    <property type="entry name" value="CYTCHRMECIAB"/>
</dbReference>
<feature type="signal peptide" evidence="9">
    <location>
        <begin position="1"/>
        <end position="21"/>
    </location>
</feature>
<keyword evidence="12" id="KW-1185">Reference proteome</keyword>
<organism evidence="11 12">
    <name type="scientific">Ferruginivarius sediminum</name>
    <dbReference type="NCBI Taxonomy" id="2661937"/>
    <lineage>
        <taxon>Bacteria</taxon>
        <taxon>Pseudomonadati</taxon>
        <taxon>Pseudomonadota</taxon>
        <taxon>Alphaproteobacteria</taxon>
        <taxon>Rhodospirillales</taxon>
        <taxon>Rhodospirillaceae</taxon>
        <taxon>Ferruginivarius</taxon>
    </lineage>
</organism>
<dbReference type="GO" id="GO:0015979">
    <property type="term" value="P:photosynthesis"/>
    <property type="evidence" value="ECO:0007669"/>
    <property type="project" value="UniProtKB-KW"/>
</dbReference>
<dbReference type="InterPro" id="IPR002327">
    <property type="entry name" value="Cyt_c_1A/1B"/>
</dbReference>
<accession>A0A369TJW1</accession>
<dbReference type="RefSeq" id="WP_114581147.1">
    <property type="nucleotide sequence ID" value="NZ_QPMH01000003.1"/>
</dbReference>
<dbReference type="Proteomes" id="UP000253941">
    <property type="component" value="Unassembled WGS sequence"/>
</dbReference>
<name>A0A369TJW1_9PROT</name>
<evidence type="ECO:0000313" key="11">
    <source>
        <dbReference type="EMBL" id="RDD63196.1"/>
    </source>
</evidence>
<evidence type="ECO:0000256" key="1">
    <source>
        <dbReference type="ARBA" id="ARBA00003590"/>
    </source>
</evidence>
<keyword evidence="2" id="KW-0813">Transport</keyword>
<dbReference type="InterPro" id="IPR036909">
    <property type="entry name" value="Cyt_c-like_dom_sf"/>
</dbReference>
<gene>
    <name evidence="11" type="ORF">DRB17_05370</name>
</gene>
<keyword evidence="4 8" id="KW-0349">Heme</keyword>